<evidence type="ECO:0000313" key="2">
    <source>
        <dbReference type="Proteomes" id="UP001149400"/>
    </source>
</evidence>
<sequence>MKTNIIDSNWPNALRWFLVQNTEHFCPWHFLSKPTEFDFAAQAFANEDTKHRKVFVFASRQDNDDFAGLEVINGLIADKVLVFHPTFNSGESERCWDIVDSEFSDVFEFLSSQIVPDMKDWALTEDAIHLLE</sequence>
<dbReference type="RefSeq" id="WP_274164791.1">
    <property type="nucleotide sequence ID" value="NZ_JAJUBC010000013.1"/>
</dbReference>
<name>A0ABT5R2H6_9GAMM</name>
<protein>
    <submittedName>
        <fullName evidence="1">Uncharacterized protein</fullName>
    </submittedName>
</protein>
<dbReference type="EMBL" id="JAJUBC010000013">
    <property type="protein sequence ID" value="MDD1793946.1"/>
    <property type="molecule type" value="Genomic_DNA"/>
</dbReference>
<evidence type="ECO:0000313" key="1">
    <source>
        <dbReference type="EMBL" id="MDD1793946.1"/>
    </source>
</evidence>
<gene>
    <name evidence="1" type="ORF">LRP50_12465</name>
</gene>
<organism evidence="1 2">
    <name type="scientific">Enterovibrio gelatinilyticus</name>
    <dbReference type="NCBI Taxonomy" id="2899819"/>
    <lineage>
        <taxon>Bacteria</taxon>
        <taxon>Pseudomonadati</taxon>
        <taxon>Pseudomonadota</taxon>
        <taxon>Gammaproteobacteria</taxon>
        <taxon>Vibrionales</taxon>
        <taxon>Vibrionaceae</taxon>
        <taxon>Enterovibrio</taxon>
    </lineage>
</organism>
<proteinExistence type="predicted"/>
<keyword evidence="2" id="KW-1185">Reference proteome</keyword>
<reference evidence="1" key="1">
    <citation type="submission" date="2021-12" db="EMBL/GenBank/DDBJ databases">
        <title>Enterovibrio ZSDZ35 sp. nov. and Enterovibrio ZSDZ42 sp. nov., isolated from coastal seawater in Qingdao.</title>
        <authorList>
            <person name="Zhang P."/>
        </authorList>
    </citation>
    <scope>NUCLEOTIDE SEQUENCE</scope>
    <source>
        <strain evidence="1">ZSDZ42</strain>
    </source>
</reference>
<dbReference type="Proteomes" id="UP001149400">
    <property type="component" value="Unassembled WGS sequence"/>
</dbReference>
<comment type="caution">
    <text evidence="1">The sequence shown here is derived from an EMBL/GenBank/DDBJ whole genome shotgun (WGS) entry which is preliminary data.</text>
</comment>
<accession>A0ABT5R2H6</accession>